<gene>
    <name evidence="1" type="ordered locus">Metho_1478</name>
</gene>
<dbReference type="InterPro" id="IPR014729">
    <property type="entry name" value="Rossmann-like_a/b/a_fold"/>
</dbReference>
<dbReference type="KEGG" id="mhz:Metho_1478"/>
<protein>
    <recommendedName>
        <fullName evidence="3">PP-loop superfamily ATPase</fullName>
    </recommendedName>
</protein>
<evidence type="ECO:0000313" key="1">
    <source>
        <dbReference type="EMBL" id="AGB49683.1"/>
    </source>
</evidence>
<dbReference type="RefSeq" id="WP_015324848.1">
    <property type="nucleotide sequence ID" value="NC_019977.1"/>
</dbReference>
<accession>L0L003</accession>
<dbReference type="HOGENOM" id="CLU_096327_0_0_2"/>
<dbReference type="EMBL" id="CP003362">
    <property type="protein sequence ID" value="AGB49683.1"/>
    <property type="molecule type" value="Genomic_DNA"/>
</dbReference>
<dbReference type="GeneID" id="14407287"/>
<evidence type="ECO:0000313" key="2">
    <source>
        <dbReference type="Proteomes" id="UP000010866"/>
    </source>
</evidence>
<dbReference type="Gene3D" id="3.40.50.620">
    <property type="entry name" value="HUPs"/>
    <property type="match status" value="1"/>
</dbReference>
<name>L0L003_METHD</name>
<dbReference type="STRING" id="867904.Metho_1478"/>
<dbReference type="SUPFAM" id="SSF52402">
    <property type="entry name" value="Adenine nucleotide alpha hydrolases-like"/>
    <property type="match status" value="1"/>
</dbReference>
<reference evidence="2" key="1">
    <citation type="submission" date="2012-02" db="EMBL/GenBank/DDBJ databases">
        <title>Complete sequence of chromosome of Methanomethylovorans hollandica DSM 15978.</title>
        <authorList>
            <person name="Lucas S."/>
            <person name="Copeland A."/>
            <person name="Lapidus A."/>
            <person name="Glavina del Rio T."/>
            <person name="Dalin E."/>
            <person name="Tice H."/>
            <person name="Bruce D."/>
            <person name="Goodwin L."/>
            <person name="Pitluck S."/>
            <person name="Peters L."/>
            <person name="Mikhailova N."/>
            <person name="Held B."/>
            <person name="Kyrpides N."/>
            <person name="Mavromatis K."/>
            <person name="Ivanova N."/>
            <person name="Brettin T."/>
            <person name="Detter J.C."/>
            <person name="Han C."/>
            <person name="Larimer F."/>
            <person name="Land M."/>
            <person name="Hauser L."/>
            <person name="Markowitz V."/>
            <person name="Cheng J.-F."/>
            <person name="Hugenholtz P."/>
            <person name="Woyke T."/>
            <person name="Wu D."/>
            <person name="Spring S."/>
            <person name="Schroeder M."/>
            <person name="Brambilla E."/>
            <person name="Klenk H.-P."/>
            <person name="Eisen J.A."/>
        </authorList>
    </citation>
    <scope>NUCLEOTIDE SEQUENCE [LARGE SCALE GENOMIC DNA]</scope>
    <source>
        <strain evidence="2">DSM 15978 / NBRC 107637 / DMS1</strain>
    </source>
</reference>
<sequence>MKTYNLLWTGGWDSTYRLLDLVIVKKKVVQPYYIIDEERKSIEHEQKSMDKIKVLIKQLDEDAYHRILKTETVLKAEICEKPEIKQMYNNIIKSFKLGSQYVWLGSFADKNNLTLELCIEKDTKPFNLIKNNIKKVTEDNDVFYILDNVSEDSYLQIFRYYNFPVLYMTKLDMEQKASEMCFKHIMDETWFCHYPINGKPCGMCNPCKDTRKEGLSRRVPEHSKITLIKHKINTVRESNLSSIVNYIGSPQH</sequence>
<dbReference type="AlphaFoldDB" id="L0L003"/>
<proteinExistence type="predicted"/>
<organism evidence="1 2">
    <name type="scientific">Methanomethylovorans hollandica (strain DSM 15978 / NBRC 107637 / DMS1)</name>
    <dbReference type="NCBI Taxonomy" id="867904"/>
    <lineage>
        <taxon>Archaea</taxon>
        <taxon>Methanobacteriati</taxon>
        <taxon>Methanobacteriota</taxon>
        <taxon>Stenosarchaea group</taxon>
        <taxon>Methanomicrobia</taxon>
        <taxon>Methanosarcinales</taxon>
        <taxon>Methanosarcinaceae</taxon>
        <taxon>Methanomethylovorans</taxon>
    </lineage>
</organism>
<keyword evidence="2" id="KW-1185">Reference proteome</keyword>
<dbReference type="Proteomes" id="UP000010866">
    <property type="component" value="Chromosome"/>
</dbReference>
<evidence type="ECO:0008006" key="3">
    <source>
        <dbReference type="Google" id="ProtNLM"/>
    </source>
</evidence>